<evidence type="ECO:0000256" key="2">
    <source>
        <dbReference type="ARBA" id="ARBA00006739"/>
    </source>
</evidence>
<dbReference type="SUPFAM" id="SSF53448">
    <property type="entry name" value="Nucleotide-diphospho-sugar transferases"/>
    <property type="match status" value="1"/>
</dbReference>
<keyword evidence="7" id="KW-1185">Reference proteome</keyword>
<gene>
    <name evidence="6" type="ORF">TZ00_14395</name>
</gene>
<comment type="similarity">
    <text evidence="2">Belongs to the glycosyltransferase 2 family.</text>
</comment>
<dbReference type="RefSeq" id="WP_044442666.1">
    <property type="nucleotide sequence ID" value="NZ_JYFC01000006.1"/>
</dbReference>
<feature type="domain" description="Glycosyltransferase 2-like" evidence="5">
    <location>
        <begin position="11"/>
        <end position="136"/>
    </location>
</feature>
<organism evidence="6 7">
    <name type="scientific">Agreia bicolorata</name>
    <dbReference type="NCBI Taxonomy" id="110935"/>
    <lineage>
        <taxon>Bacteria</taxon>
        <taxon>Bacillati</taxon>
        <taxon>Actinomycetota</taxon>
        <taxon>Actinomycetes</taxon>
        <taxon>Micrococcales</taxon>
        <taxon>Microbacteriaceae</taxon>
        <taxon>Agreia</taxon>
    </lineage>
</organism>
<dbReference type="Pfam" id="PF00535">
    <property type="entry name" value="Glycos_transf_2"/>
    <property type="match status" value="1"/>
</dbReference>
<comment type="caution">
    <text evidence="6">The sequence shown here is derived from an EMBL/GenBank/DDBJ whole genome shotgun (WGS) entry which is preliminary data.</text>
</comment>
<dbReference type="InterPro" id="IPR001173">
    <property type="entry name" value="Glyco_trans_2-like"/>
</dbReference>
<evidence type="ECO:0000313" key="6">
    <source>
        <dbReference type="EMBL" id="KJC63683.1"/>
    </source>
</evidence>
<evidence type="ECO:0000256" key="4">
    <source>
        <dbReference type="ARBA" id="ARBA00022679"/>
    </source>
</evidence>
<evidence type="ECO:0000256" key="1">
    <source>
        <dbReference type="ARBA" id="ARBA00004776"/>
    </source>
</evidence>
<keyword evidence="4" id="KW-0808">Transferase</keyword>
<dbReference type="PANTHER" id="PTHR43179">
    <property type="entry name" value="RHAMNOSYLTRANSFERASE WBBL"/>
    <property type="match status" value="1"/>
</dbReference>
<evidence type="ECO:0000259" key="5">
    <source>
        <dbReference type="Pfam" id="PF00535"/>
    </source>
</evidence>
<proteinExistence type="inferred from homology"/>
<evidence type="ECO:0000256" key="3">
    <source>
        <dbReference type="ARBA" id="ARBA00022676"/>
    </source>
</evidence>
<accession>A0ABR5CDF8</accession>
<evidence type="ECO:0000313" key="7">
    <source>
        <dbReference type="Proteomes" id="UP000032503"/>
    </source>
</evidence>
<name>A0ABR5CDF8_9MICO</name>
<keyword evidence="3" id="KW-0328">Glycosyltransferase</keyword>
<dbReference type="Gene3D" id="3.90.550.10">
    <property type="entry name" value="Spore Coat Polysaccharide Biosynthesis Protein SpsA, Chain A"/>
    <property type="match status" value="1"/>
</dbReference>
<dbReference type="EMBL" id="JYFC01000006">
    <property type="protein sequence ID" value="KJC63683.1"/>
    <property type="molecule type" value="Genomic_DNA"/>
</dbReference>
<dbReference type="InterPro" id="IPR029044">
    <property type="entry name" value="Nucleotide-diphossugar_trans"/>
</dbReference>
<reference evidence="6 7" key="1">
    <citation type="journal article" date="2001" name="Int. J. Syst. Evol. Microbiol.">
        <title>Agreia bicolorata gen. nov., sp. nov., to accommodate actinobacteria isolated from narrow reed grass infected by the nematode Heteroanguina graminophila.</title>
        <authorList>
            <person name="Evtushenko L.I."/>
            <person name="Dorofeeva L.V."/>
            <person name="Dobrovolskaya T.G."/>
            <person name="Streshinskaya G.M."/>
            <person name="Subbotin S.A."/>
            <person name="Tiedje J.M."/>
        </authorList>
    </citation>
    <scope>NUCLEOTIDE SEQUENCE [LARGE SCALE GENOMIC DNA]</scope>
    <source>
        <strain evidence="6 7">VKM Ac-1804</strain>
    </source>
</reference>
<protein>
    <recommendedName>
        <fullName evidence="5">Glycosyltransferase 2-like domain-containing protein</fullName>
    </recommendedName>
</protein>
<sequence>MSERPIGVVAVVATFNPDDGLLDNVRQIISQVDSVVIVDDASTNGAKVLSECEELGAQIIRFAVNGGIARSLNAGIRAARAQRAKYVLTLDQDTEIPDRYVETLVSAILSLRRSGVNVGLVTAGRMNGYDRRPRRTHDGVIVGIDVMQSGCLYEMDTVNEVGEFREDFVIDCVDTEYCLRLRRHGAAVVWVPNLELRHTVGATSPVYFFGRRFVIFGKSPQSSNHADFRRYYMMRNRLLLYAEFGRSDWEWLRHSVPNHVKDTLLAIVFEAGRASRLRAIGQGIADAIRNRTGPMASRSLPERRV</sequence>
<comment type="pathway">
    <text evidence="1">Cell wall biogenesis; cell wall polysaccharide biosynthesis.</text>
</comment>
<dbReference type="PANTHER" id="PTHR43179:SF12">
    <property type="entry name" value="GALACTOFURANOSYLTRANSFERASE GLFT2"/>
    <property type="match status" value="1"/>
</dbReference>
<dbReference type="Proteomes" id="UP000032503">
    <property type="component" value="Unassembled WGS sequence"/>
</dbReference>